<dbReference type="EMBL" id="JACJTC010000010">
    <property type="protein sequence ID" value="MBD2612611.1"/>
    <property type="molecule type" value="Genomic_DNA"/>
</dbReference>
<dbReference type="InterPro" id="IPR003661">
    <property type="entry name" value="HisK_dim/P_dom"/>
</dbReference>
<feature type="domain" description="Response regulatory" evidence="12">
    <location>
        <begin position="1275"/>
        <end position="1395"/>
    </location>
</feature>
<keyword evidence="9" id="KW-0175">Coiled coil</keyword>
<comment type="catalytic activity">
    <reaction evidence="2">
        <text>L-glutamyl-[protein] + S-adenosyl-L-methionine = [protein]-L-glutamate 5-O-methyl ester + S-adenosyl-L-homocysteine</text>
        <dbReference type="Rhea" id="RHEA:24452"/>
        <dbReference type="Rhea" id="RHEA-COMP:10208"/>
        <dbReference type="Rhea" id="RHEA-COMP:10311"/>
        <dbReference type="ChEBI" id="CHEBI:29973"/>
        <dbReference type="ChEBI" id="CHEBI:57856"/>
        <dbReference type="ChEBI" id="CHEBI:59789"/>
        <dbReference type="ChEBI" id="CHEBI:82795"/>
        <dbReference type="EC" id="2.1.1.80"/>
    </reaction>
</comment>
<keyword evidence="7" id="KW-0145">Chemotaxis</keyword>
<feature type="coiled-coil region" evidence="9">
    <location>
        <begin position="706"/>
        <end position="772"/>
    </location>
</feature>
<dbReference type="InterPro" id="IPR022641">
    <property type="entry name" value="CheR_N"/>
</dbReference>
<dbReference type="SMART" id="SM00387">
    <property type="entry name" value="HATPase_c"/>
    <property type="match status" value="1"/>
</dbReference>
<dbReference type="InterPro" id="IPR013656">
    <property type="entry name" value="PAS_4"/>
</dbReference>
<feature type="active site" evidence="7">
    <location>
        <position position="160"/>
    </location>
</feature>
<keyword evidence="8" id="KW-0597">Phosphoprotein</keyword>
<dbReference type="Pfam" id="PF03705">
    <property type="entry name" value="CheR_N"/>
    <property type="match status" value="1"/>
</dbReference>
<sequence>MSAESPVPNDPSDSLPVNPDSEPNQPSQTNAPFPVVGIAASAGGLEAFTELIRHLPTDTGMAFVLIQHLSPEHESLLSEILGRVTTMPVLQVQDQMQVEPNTVYVIPPNAQMTLVDGILRLAPRQKSKGKYLPADIFFESLATDRGNKAIAVVLSGMDGDGAEGVKAVKIAGGVTFAECDATAQFNSMPKTAVATGNVDFVLPPPAIARELSNLSRNPFLWQSEPLPLIQKLPPEPGDPLSRIFSLLRTTTGVDFTQYKPISLERRIQRRMLLYKLDSLAAYAQYLQTHRDEIQALYEEILIHVTSFFRDPHVFEKLKTQIFPTICQNKASDVPLRIWVAGCSTGEEVYSLAICLLEFFSDRATVPPIQIFATDISETAISKARTGLYLESQMEGVSPERKSRFFVPQAEGGYQISSTTRELCVFAHHNLCDDPPFSNLDLISCRNLLIYLSNSLQERIMALFHYSLNLTGYLVLGTAESVKAASNLFAPVDEACKIYARKLSLSNRLFAFTATSGRVPSLHNPQPLPENRSIPFDLAREVDQLIANRYMPLSVVVNEQMQILQMRKDLDLYLKLTPSTTELNLLSMAREGLATPLRTALYQAQTENVLVRQEDIQMEQGERFSNGDVSRTRLNVEVLPFRPALTNTLYFLVLFNPISPSTPVSNTFTSPATVENLEPADLARELVTLRQALSAATQRELSAQAHLQAVIQEQNQLNQNLRIANEEILSSNEELQSTNEELQTAKEEVQATNEELSTTNEELRSRNLQQNRDNSDLNNFIASINIPIVMLTNDLRIRRFTPSAQRLFNFIPTDIGRPFTDLHGNFEVSQLEPMILEVLETLNTKEQEIQTAAGYWYNIRIRPYRTTENQIDGVTMVLQDIDALKRYTTSLESARNYAETIIETVQIPLVVLDADLRVNAANRAFYQTFQVSEVETIQMLLFELGNGQWDIPELRSMLNGILAGELAVQHFEVNHDLEQIGHKNMLLNACKLHREDNTDMILLAILDVTERTARQQAEAASRAKDEFLSNLSHELRNPLTSLLAWVQLLRSRNCDEATVDRALEAVEQNGRLLNYLIEDILDASRITSGKLQLNSRPMDLSLLVQAALDSVNLSAVAKNIQLVSSLSEIAVLGDAERLQQVLRNLLSNAIKFTPAGGRIDITLSQVDNQAQIQVSDTGIGISADLLPHIFERFYQGDSSTTKTNQGLGLGLAIVRHLIELHGGTILAESPGEGQGTTLTVRLLLYVPPPTAPPIVEPTVETSLDASQNLPSLEGLQILVVDDLVDVLLPLQLMLEDYGAEVLTVTTARAALSALRESPNRYDVLISDLGLPEEDGYFLIQQVRSLNAAAGGQIPAIALTGHASKADDQRAIEAGFQMHIAKPCNLVQLGVIVADLAKRT</sequence>
<dbReference type="InterPro" id="IPR000780">
    <property type="entry name" value="CheR_MeTrfase"/>
</dbReference>
<evidence type="ECO:0000256" key="2">
    <source>
        <dbReference type="ARBA" id="ARBA00001541"/>
    </source>
</evidence>
<feature type="domain" description="CheB-type methylesterase" evidence="13">
    <location>
        <begin position="32"/>
        <end position="211"/>
    </location>
</feature>
<evidence type="ECO:0000259" key="14">
    <source>
        <dbReference type="PROSITE" id="PS50123"/>
    </source>
</evidence>
<dbReference type="Gene3D" id="1.10.287.130">
    <property type="match status" value="1"/>
</dbReference>
<dbReference type="SMART" id="SM00091">
    <property type="entry name" value="PAS"/>
    <property type="match status" value="2"/>
</dbReference>
<dbReference type="SUPFAM" id="SSF47757">
    <property type="entry name" value="Chemotaxis receptor methyltransferase CheR, N-terminal domain"/>
    <property type="match status" value="1"/>
</dbReference>
<dbReference type="SMART" id="SM00138">
    <property type="entry name" value="MeTrc"/>
    <property type="match status" value="1"/>
</dbReference>
<dbReference type="Gene3D" id="3.40.50.150">
    <property type="entry name" value="Vaccinia Virus protein VP39"/>
    <property type="match status" value="1"/>
</dbReference>
<evidence type="ECO:0000256" key="10">
    <source>
        <dbReference type="SAM" id="MobiDB-lite"/>
    </source>
</evidence>
<comment type="catalytic activity">
    <reaction evidence="1">
        <text>ATP + protein L-histidine = ADP + protein N-phospho-L-histidine.</text>
        <dbReference type="EC" id="2.7.13.3"/>
    </reaction>
</comment>
<dbReference type="Gene3D" id="3.40.50.180">
    <property type="entry name" value="Methylesterase CheB, C-terminal domain"/>
    <property type="match status" value="1"/>
</dbReference>
<dbReference type="InterPro" id="IPR001789">
    <property type="entry name" value="Sig_transdc_resp-reg_receiver"/>
</dbReference>
<evidence type="ECO:0000256" key="5">
    <source>
        <dbReference type="ARBA" id="ARBA00022691"/>
    </source>
</evidence>
<keyword evidence="3" id="KW-0489">Methyltransferase</keyword>
<dbReference type="Pfam" id="PF01339">
    <property type="entry name" value="CheB_methylest"/>
    <property type="match status" value="1"/>
</dbReference>
<dbReference type="Pfam" id="PF01739">
    <property type="entry name" value="CheR"/>
    <property type="match status" value="1"/>
</dbReference>
<keyword evidence="16" id="KW-1185">Reference proteome</keyword>
<dbReference type="InterPro" id="IPR035965">
    <property type="entry name" value="PAS-like_dom_sf"/>
</dbReference>
<evidence type="ECO:0000256" key="7">
    <source>
        <dbReference type="PROSITE-ProRule" id="PRU00050"/>
    </source>
</evidence>
<evidence type="ECO:0000259" key="11">
    <source>
        <dbReference type="PROSITE" id="PS50109"/>
    </source>
</evidence>
<feature type="domain" description="Histidine kinase" evidence="11">
    <location>
        <begin position="1029"/>
        <end position="1245"/>
    </location>
</feature>
<dbReference type="InterPro" id="IPR036097">
    <property type="entry name" value="HisK_dim/P_sf"/>
</dbReference>
<evidence type="ECO:0000259" key="13">
    <source>
        <dbReference type="PROSITE" id="PS50122"/>
    </source>
</evidence>
<dbReference type="Gene3D" id="3.30.450.20">
    <property type="entry name" value="PAS domain"/>
    <property type="match status" value="2"/>
</dbReference>
<dbReference type="InterPro" id="IPR036804">
    <property type="entry name" value="CheR_N_sf"/>
</dbReference>
<dbReference type="SMART" id="SM00448">
    <property type="entry name" value="REC"/>
    <property type="match status" value="1"/>
</dbReference>
<dbReference type="InterPro" id="IPR022642">
    <property type="entry name" value="CheR_C"/>
</dbReference>
<dbReference type="PROSITE" id="PS50110">
    <property type="entry name" value="RESPONSE_REGULATORY"/>
    <property type="match status" value="1"/>
</dbReference>
<evidence type="ECO:0000256" key="1">
    <source>
        <dbReference type="ARBA" id="ARBA00000085"/>
    </source>
</evidence>
<feature type="domain" description="CheR-type methyltransferase" evidence="14">
    <location>
        <begin position="240"/>
        <end position="501"/>
    </location>
</feature>
<dbReference type="CDD" id="cd00082">
    <property type="entry name" value="HisKA"/>
    <property type="match status" value="1"/>
</dbReference>
<evidence type="ECO:0000256" key="6">
    <source>
        <dbReference type="ARBA" id="ARBA00022777"/>
    </source>
</evidence>
<dbReference type="CDD" id="cd00075">
    <property type="entry name" value="HATPase"/>
    <property type="match status" value="1"/>
</dbReference>
<dbReference type="InterPro" id="IPR000014">
    <property type="entry name" value="PAS"/>
</dbReference>
<evidence type="ECO:0000256" key="9">
    <source>
        <dbReference type="SAM" id="Coils"/>
    </source>
</evidence>
<dbReference type="Pfam" id="PF00512">
    <property type="entry name" value="HisKA"/>
    <property type="match status" value="1"/>
</dbReference>
<protein>
    <submittedName>
        <fullName evidence="15">PAS domain-containing protein</fullName>
    </submittedName>
</protein>
<dbReference type="InterPro" id="IPR036890">
    <property type="entry name" value="HATPase_C_sf"/>
</dbReference>
<dbReference type="InterPro" id="IPR005467">
    <property type="entry name" value="His_kinase_dom"/>
</dbReference>
<keyword evidence="5" id="KW-0949">S-adenosyl-L-methionine</keyword>
<feature type="active site" evidence="7">
    <location>
        <position position="68"/>
    </location>
</feature>
<dbReference type="SUPFAM" id="SSF55874">
    <property type="entry name" value="ATPase domain of HSP90 chaperone/DNA topoisomerase II/histidine kinase"/>
    <property type="match status" value="1"/>
</dbReference>
<evidence type="ECO:0000313" key="16">
    <source>
        <dbReference type="Proteomes" id="UP000606396"/>
    </source>
</evidence>
<dbReference type="PANTHER" id="PTHR24422">
    <property type="entry name" value="CHEMOTAXIS PROTEIN METHYLTRANSFERASE"/>
    <property type="match status" value="1"/>
</dbReference>
<accession>A0ABR8HAH3</accession>
<dbReference type="InterPro" id="IPR003594">
    <property type="entry name" value="HATPase_dom"/>
</dbReference>
<dbReference type="Proteomes" id="UP000606396">
    <property type="component" value="Unassembled WGS sequence"/>
</dbReference>
<dbReference type="SUPFAM" id="SSF52172">
    <property type="entry name" value="CheY-like"/>
    <property type="match status" value="1"/>
</dbReference>
<feature type="region of interest" description="Disordered" evidence="10">
    <location>
        <begin position="1"/>
        <end position="33"/>
    </location>
</feature>
<dbReference type="Pfam" id="PF08448">
    <property type="entry name" value="PAS_4"/>
    <property type="match status" value="1"/>
</dbReference>
<dbReference type="Pfam" id="PF02518">
    <property type="entry name" value="HATPase_c"/>
    <property type="match status" value="1"/>
</dbReference>
<dbReference type="SUPFAM" id="SSF47384">
    <property type="entry name" value="Homodimeric domain of signal transducing histidine kinase"/>
    <property type="match status" value="1"/>
</dbReference>
<dbReference type="InterPro" id="IPR000673">
    <property type="entry name" value="Sig_transdc_resp-reg_Me-estase"/>
</dbReference>
<keyword evidence="4" id="KW-0808">Transferase</keyword>
<dbReference type="SMART" id="SM00388">
    <property type="entry name" value="HisKA"/>
    <property type="match status" value="1"/>
</dbReference>
<dbReference type="RefSeq" id="WP_190950097.1">
    <property type="nucleotide sequence ID" value="NZ_JACJTC010000010.1"/>
</dbReference>
<feature type="modified residue" description="4-aspartylphosphate" evidence="8">
    <location>
        <position position="1326"/>
    </location>
</feature>
<dbReference type="Gene3D" id="3.30.565.10">
    <property type="entry name" value="Histidine kinase-like ATPase, C-terminal domain"/>
    <property type="match status" value="1"/>
</dbReference>
<dbReference type="PRINTS" id="PR00996">
    <property type="entry name" value="CHERMTFRASE"/>
</dbReference>
<keyword evidence="6" id="KW-0418">Kinase</keyword>
<dbReference type="InterPro" id="IPR035909">
    <property type="entry name" value="CheB_C"/>
</dbReference>
<evidence type="ECO:0000259" key="12">
    <source>
        <dbReference type="PROSITE" id="PS50110"/>
    </source>
</evidence>
<dbReference type="InterPro" id="IPR029063">
    <property type="entry name" value="SAM-dependent_MTases_sf"/>
</dbReference>
<feature type="compositionally biased region" description="Polar residues" evidence="10">
    <location>
        <begin position="21"/>
        <end position="31"/>
    </location>
</feature>
<comment type="caution">
    <text evidence="15">The sequence shown here is derived from an EMBL/GenBank/DDBJ whole genome shotgun (WGS) entry which is preliminary data.</text>
</comment>
<gene>
    <name evidence="15" type="ORF">H6G94_15240</name>
</gene>
<keyword evidence="7" id="KW-0378">Hydrolase</keyword>
<dbReference type="InterPro" id="IPR050903">
    <property type="entry name" value="Bact_Chemotaxis_MeTrfase"/>
</dbReference>
<name>A0ABR8HAH3_NOSPU</name>
<dbReference type="InterPro" id="IPR011006">
    <property type="entry name" value="CheY-like_superfamily"/>
</dbReference>
<feature type="active site" evidence="7">
    <location>
        <position position="41"/>
    </location>
</feature>
<dbReference type="PROSITE" id="PS50122">
    <property type="entry name" value="CHEB"/>
    <property type="match status" value="1"/>
</dbReference>
<dbReference type="Pfam" id="PF00072">
    <property type="entry name" value="Response_reg"/>
    <property type="match status" value="1"/>
</dbReference>
<dbReference type="PROSITE" id="PS50123">
    <property type="entry name" value="CHER"/>
    <property type="match status" value="1"/>
</dbReference>
<dbReference type="SUPFAM" id="SSF55785">
    <property type="entry name" value="PYP-like sensor domain (PAS domain)"/>
    <property type="match status" value="2"/>
</dbReference>
<evidence type="ECO:0000256" key="3">
    <source>
        <dbReference type="ARBA" id="ARBA00022603"/>
    </source>
</evidence>
<proteinExistence type="predicted"/>
<evidence type="ECO:0000256" key="8">
    <source>
        <dbReference type="PROSITE-ProRule" id="PRU00169"/>
    </source>
</evidence>
<dbReference type="PROSITE" id="PS50109">
    <property type="entry name" value="HIS_KIN"/>
    <property type="match status" value="1"/>
</dbReference>
<dbReference type="CDD" id="cd16434">
    <property type="entry name" value="CheB-CheR_fusion"/>
    <property type="match status" value="1"/>
</dbReference>
<dbReference type="Gene3D" id="3.40.50.2300">
    <property type="match status" value="1"/>
</dbReference>
<dbReference type="Gene3D" id="1.10.155.10">
    <property type="entry name" value="Chemotaxis receptor methyltransferase CheR, N-terminal domain"/>
    <property type="match status" value="1"/>
</dbReference>
<dbReference type="PANTHER" id="PTHR24422:SF27">
    <property type="entry name" value="PROTEIN-GLUTAMATE O-METHYLTRANSFERASE"/>
    <property type="match status" value="1"/>
</dbReference>
<evidence type="ECO:0000256" key="4">
    <source>
        <dbReference type="ARBA" id="ARBA00022679"/>
    </source>
</evidence>
<organism evidence="15 16">
    <name type="scientific">Nostoc punctiforme FACHB-252</name>
    <dbReference type="NCBI Taxonomy" id="1357509"/>
    <lineage>
        <taxon>Bacteria</taxon>
        <taxon>Bacillati</taxon>
        <taxon>Cyanobacteriota</taxon>
        <taxon>Cyanophyceae</taxon>
        <taxon>Nostocales</taxon>
        <taxon>Nostocaceae</taxon>
        <taxon>Nostoc</taxon>
    </lineage>
</organism>
<reference evidence="15 16" key="1">
    <citation type="journal article" date="2020" name="ISME J.">
        <title>Comparative genomics reveals insights into cyanobacterial evolution and habitat adaptation.</title>
        <authorList>
            <person name="Chen M.Y."/>
            <person name="Teng W.K."/>
            <person name="Zhao L."/>
            <person name="Hu C.X."/>
            <person name="Zhou Y.K."/>
            <person name="Han B.P."/>
            <person name="Song L.R."/>
            <person name="Shu W.S."/>
        </authorList>
    </citation>
    <scope>NUCLEOTIDE SEQUENCE [LARGE SCALE GENOMIC DNA]</scope>
    <source>
        <strain evidence="15 16">FACHB-252</strain>
    </source>
</reference>
<dbReference type="Pfam" id="PF13596">
    <property type="entry name" value="PAS_10"/>
    <property type="match status" value="1"/>
</dbReference>
<dbReference type="SUPFAM" id="SSF53335">
    <property type="entry name" value="S-adenosyl-L-methionine-dependent methyltransferases"/>
    <property type="match status" value="1"/>
</dbReference>
<evidence type="ECO:0000313" key="15">
    <source>
        <dbReference type="EMBL" id="MBD2612611.1"/>
    </source>
</evidence>
<dbReference type="SUPFAM" id="SSF52738">
    <property type="entry name" value="Methylesterase CheB, C-terminal domain"/>
    <property type="match status" value="1"/>
</dbReference>